<reference evidence="2" key="1">
    <citation type="submission" date="2020-02" db="EMBL/GenBank/DDBJ databases">
        <authorList>
            <person name="Meier V. D."/>
        </authorList>
    </citation>
    <scope>NUCLEOTIDE SEQUENCE</scope>
    <source>
        <strain evidence="2">AVDCRST_MAG01</strain>
    </source>
</reference>
<feature type="compositionally biased region" description="Basic and acidic residues" evidence="1">
    <location>
        <begin position="32"/>
        <end position="51"/>
    </location>
</feature>
<gene>
    <name evidence="2" type="ORF">AVDCRST_MAG01-01-1718</name>
</gene>
<dbReference type="AlphaFoldDB" id="A0A6J4PDC8"/>
<feature type="non-terminal residue" evidence="2">
    <location>
        <position position="51"/>
    </location>
</feature>
<evidence type="ECO:0000256" key="1">
    <source>
        <dbReference type="SAM" id="MobiDB-lite"/>
    </source>
</evidence>
<name>A0A6J4PDC8_9ACTN</name>
<evidence type="ECO:0000313" key="2">
    <source>
        <dbReference type="EMBL" id="CAA9412726.1"/>
    </source>
</evidence>
<protein>
    <submittedName>
        <fullName evidence="2">Uncharacterized protein</fullName>
    </submittedName>
</protein>
<accession>A0A6J4PDC8</accession>
<sequence length="51" mass="5543">DGAEIFPQRLQDAGRGAAPAGPRLPLRGRRPRAGERQRALRGRADDPAGRR</sequence>
<proteinExistence type="predicted"/>
<feature type="non-terminal residue" evidence="2">
    <location>
        <position position="1"/>
    </location>
</feature>
<feature type="compositionally biased region" description="Low complexity" evidence="1">
    <location>
        <begin position="13"/>
        <end position="25"/>
    </location>
</feature>
<feature type="region of interest" description="Disordered" evidence="1">
    <location>
        <begin position="1"/>
        <end position="51"/>
    </location>
</feature>
<dbReference type="EMBL" id="CADCUW010000256">
    <property type="protein sequence ID" value="CAA9412726.1"/>
    <property type="molecule type" value="Genomic_DNA"/>
</dbReference>
<organism evidence="2">
    <name type="scientific">uncultured Rubrobacteraceae bacterium</name>
    <dbReference type="NCBI Taxonomy" id="349277"/>
    <lineage>
        <taxon>Bacteria</taxon>
        <taxon>Bacillati</taxon>
        <taxon>Actinomycetota</taxon>
        <taxon>Rubrobacteria</taxon>
        <taxon>Rubrobacterales</taxon>
        <taxon>Rubrobacteraceae</taxon>
        <taxon>environmental samples</taxon>
    </lineage>
</organism>